<reference evidence="2 3" key="1">
    <citation type="submission" date="2021-06" db="EMBL/GenBank/DDBJ databases">
        <authorList>
            <person name="Criscuolo A."/>
        </authorList>
    </citation>
    <scope>NUCLEOTIDE SEQUENCE [LARGE SCALE GENOMIC DNA]</scope>
    <source>
        <strain evidence="3">CIP 111802</strain>
    </source>
</reference>
<comment type="caution">
    <text evidence="2">The sequence shown here is derived from an EMBL/GenBank/DDBJ whole genome shotgun (WGS) entry which is preliminary data.</text>
</comment>
<dbReference type="Proteomes" id="UP000730618">
    <property type="component" value="Unassembled WGS sequence"/>
</dbReference>
<evidence type="ECO:0000313" key="2">
    <source>
        <dbReference type="EMBL" id="CAG7645849.1"/>
    </source>
</evidence>
<organism evidence="2 3">
    <name type="scientific">Paenibacillus allorhizosphaerae</name>
    <dbReference type="NCBI Taxonomy" id="2849866"/>
    <lineage>
        <taxon>Bacteria</taxon>
        <taxon>Bacillati</taxon>
        <taxon>Bacillota</taxon>
        <taxon>Bacilli</taxon>
        <taxon>Bacillales</taxon>
        <taxon>Paenibacillaceae</taxon>
        <taxon>Paenibacillus</taxon>
    </lineage>
</organism>
<dbReference type="Pfam" id="PF07826">
    <property type="entry name" value="IMP_cyclohyd"/>
    <property type="match status" value="1"/>
</dbReference>
<dbReference type="InterPro" id="IPR020600">
    <property type="entry name" value="IMP_cyclohydrolase-like"/>
</dbReference>
<keyword evidence="3" id="KW-1185">Reference proteome</keyword>
<sequence length="243" mass="26921">MTTTRTAQAEQYLNSLRENVYPGRGIILGLTPDGTRLVQVYWIMGRSENSRNRVFIQEANGFLRTEAKDPARLTDPSLIIYYPVKHLNGAHIVTNGDQTDTIHEALQAGGSFESALATRTYEPDAPNFTPRISGIVDLRDEQFAYKLSILKSSGNTEDQTLRHTYSYEKALPGLGHCIHTYAGDGNPLPSFQGEPALVPLFDDAQQIADTYWNALNDENKIALLVKTIRLADGAAELLVVNKN</sequence>
<evidence type="ECO:0000259" key="1">
    <source>
        <dbReference type="Pfam" id="PF07826"/>
    </source>
</evidence>
<dbReference type="EMBL" id="CAJVCE010000009">
    <property type="protein sequence ID" value="CAG7645849.1"/>
    <property type="molecule type" value="Genomic_DNA"/>
</dbReference>
<name>A0ABM8VJR4_9BACL</name>
<accession>A0ABM8VJR4</accession>
<protein>
    <recommendedName>
        <fullName evidence="1">Inosine monophosphate cyclohydrolase-like domain-containing protein</fullName>
    </recommendedName>
</protein>
<gene>
    <name evidence="2" type="ORF">PAECIP111802_03619</name>
</gene>
<proteinExistence type="predicted"/>
<dbReference type="RefSeq" id="WP_218099905.1">
    <property type="nucleotide sequence ID" value="NZ_CAJVCE010000009.1"/>
</dbReference>
<evidence type="ECO:0000313" key="3">
    <source>
        <dbReference type="Proteomes" id="UP000730618"/>
    </source>
</evidence>
<feature type="domain" description="Inosine monophosphate cyclohydrolase-like" evidence="1">
    <location>
        <begin position="21"/>
        <end position="229"/>
    </location>
</feature>